<dbReference type="AlphaFoldDB" id="A0A812GN39"/>
<sequence>MLGPLVVIETVLHWFQGTHFPLTASRSFFIANTGREMERKLPVVDVASILIMIAMATFFFYCGMWSIALLYMRAHDLESGLASVQTYVQLLVCCFSMLVKLKSWLMFIVSYLLYSCIVSYVDPLFLAFIPTVLLLVFILSPAANRRQAVGENGALLPTIKAALLDLASLAYDHA</sequence>
<accession>A0A812GN39</accession>
<keyword evidence="1" id="KW-0812">Transmembrane</keyword>
<keyword evidence="1" id="KW-0472">Membrane</keyword>
<organism evidence="2 3">
    <name type="scientific">Symbiodinium natans</name>
    <dbReference type="NCBI Taxonomy" id="878477"/>
    <lineage>
        <taxon>Eukaryota</taxon>
        <taxon>Sar</taxon>
        <taxon>Alveolata</taxon>
        <taxon>Dinophyceae</taxon>
        <taxon>Suessiales</taxon>
        <taxon>Symbiodiniaceae</taxon>
        <taxon>Symbiodinium</taxon>
    </lineage>
</organism>
<keyword evidence="1" id="KW-1133">Transmembrane helix</keyword>
<dbReference type="EMBL" id="CAJNDS010000034">
    <property type="protein sequence ID" value="CAE6927259.1"/>
    <property type="molecule type" value="Genomic_DNA"/>
</dbReference>
<proteinExistence type="predicted"/>
<comment type="caution">
    <text evidence="2">The sequence shown here is derived from an EMBL/GenBank/DDBJ whole genome shotgun (WGS) entry which is preliminary data.</text>
</comment>
<protein>
    <submittedName>
        <fullName evidence="2">Uncharacterized protein</fullName>
    </submittedName>
</protein>
<reference evidence="2" key="1">
    <citation type="submission" date="2021-02" db="EMBL/GenBank/DDBJ databases">
        <authorList>
            <person name="Dougan E. K."/>
            <person name="Rhodes N."/>
            <person name="Thang M."/>
            <person name="Chan C."/>
        </authorList>
    </citation>
    <scope>NUCLEOTIDE SEQUENCE</scope>
</reference>
<dbReference type="Proteomes" id="UP000604046">
    <property type="component" value="Unassembled WGS sequence"/>
</dbReference>
<evidence type="ECO:0000256" key="1">
    <source>
        <dbReference type="SAM" id="Phobius"/>
    </source>
</evidence>
<gene>
    <name evidence="2" type="ORF">SNAT2548_LOCUS707</name>
</gene>
<feature type="transmembrane region" description="Helical" evidence="1">
    <location>
        <begin position="111"/>
        <end position="139"/>
    </location>
</feature>
<evidence type="ECO:0000313" key="2">
    <source>
        <dbReference type="EMBL" id="CAE6927259.1"/>
    </source>
</evidence>
<name>A0A812GN39_9DINO</name>
<keyword evidence="3" id="KW-1185">Reference proteome</keyword>
<dbReference type="OrthoDB" id="435158at2759"/>
<feature type="transmembrane region" description="Helical" evidence="1">
    <location>
        <begin position="46"/>
        <end position="72"/>
    </location>
</feature>
<evidence type="ECO:0000313" key="3">
    <source>
        <dbReference type="Proteomes" id="UP000604046"/>
    </source>
</evidence>